<keyword evidence="1" id="KW-0732">Signal</keyword>
<dbReference type="Proteomes" id="UP001240643">
    <property type="component" value="Unassembled WGS sequence"/>
</dbReference>
<accession>A0ABU0LYD3</accession>
<dbReference type="SUPFAM" id="SSF52266">
    <property type="entry name" value="SGNH hydrolase"/>
    <property type="match status" value="1"/>
</dbReference>
<feature type="signal peptide" evidence="1">
    <location>
        <begin position="1"/>
        <end position="30"/>
    </location>
</feature>
<comment type="caution">
    <text evidence="3">The sequence shown here is derived from an EMBL/GenBank/DDBJ whole genome shotgun (WGS) entry which is preliminary data.</text>
</comment>
<feature type="chain" id="PRO_5046982274" evidence="1">
    <location>
        <begin position="31"/>
        <end position="694"/>
    </location>
</feature>
<reference evidence="3" key="1">
    <citation type="submission" date="2023-07" db="EMBL/GenBank/DDBJ databases">
        <title>Genomic Encyclopedia of Type Strains, Phase IV (KMG-IV): sequencing the most valuable type-strain genomes for metagenomic binning, comparative biology and taxonomic classification.</title>
        <authorList>
            <person name="Goeker M."/>
        </authorList>
    </citation>
    <scope>NUCLEOTIDE SEQUENCE [LARGE SCALE GENOMIC DNA]</scope>
    <source>
        <strain evidence="3">DSM 21204</strain>
    </source>
</reference>
<evidence type="ECO:0000256" key="1">
    <source>
        <dbReference type="SAM" id="SignalP"/>
    </source>
</evidence>
<organism evidence="3 4">
    <name type="scientific">Mycoplasmoides fastidiosum</name>
    <dbReference type="NCBI Taxonomy" id="92758"/>
    <lineage>
        <taxon>Bacteria</taxon>
        <taxon>Bacillati</taxon>
        <taxon>Mycoplasmatota</taxon>
        <taxon>Mycoplasmoidales</taxon>
        <taxon>Mycoplasmoidaceae</taxon>
        <taxon>Mycoplasmoides</taxon>
    </lineage>
</organism>
<evidence type="ECO:0000313" key="3">
    <source>
        <dbReference type="EMBL" id="MDQ0513700.1"/>
    </source>
</evidence>
<dbReference type="Gene3D" id="3.40.50.1110">
    <property type="entry name" value="SGNH hydrolase"/>
    <property type="match status" value="1"/>
</dbReference>
<gene>
    <name evidence="3" type="ORF">J2Z62_000138</name>
</gene>
<name>A0ABU0LYD3_9BACT</name>
<dbReference type="InterPro" id="IPR036514">
    <property type="entry name" value="SGNH_hydro_sf"/>
</dbReference>
<dbReference type="PROSITE" id="PS51257">
    <property type="entry name" value="PROKAR_LIPOPROTEIN"/>
    <property type="match status" value="1"/>
</dbReference>
<evidence type="ECO:0000313" key="4">
    <source>
        <dbReference type="Proteomes" id="UP001240643"/>
    </source>
</evidence>
<dbReference type="Pfam" id="PF13472">
    <property type="entry name" value="Lipase_GDSL_2"/>
    <property type="match status" value="1"/>
</dbReference>
<evidence type="ECO:0000259" key="2">
    <source>
        <dbReference type="Pfam" id="PF13472"/>
    </source>
</evidence>
<dbReference type="InterPro" id="IPR013830">
    <property type="entry name" value="SGNH_hydro"/>
</dbReference>
<dbReference type="RefSeq" id="WP_256547602.1">
    <property type="nucleotide sequence ID" value="NZ_CP101809.1"/>
</dbReference>
<feature type="domain" description="SGNH hydrolase-type esterase" evidence="2">
    <location>
        <begin position="40"/>
        <end position="337"/>
    </location>
</feature>
<sequence length="694" mass="77133">MKFKKLKGVWLPLSIISGLILSACSGLSEANNPTKVNYVAIGDSVAAGYNADLGGLETSGNFNQSTNAVNGWSYPSFLAHYINQNSVEKLEDYTNLAISGARTTDWLHFLNKTPEGYDVKSRSDYFNFVQKTNADLNSPFKDRLPKYFGDFSTGQYNKILEKVQNADLITVSLAANDFFAEIPLTDLADTSNLPSLYLKLGSTNRKIIKSYEDLIARIKELNPKARIVLTGYPMPLIRISNALNNLVNNLALGGGTSSSSGSRSIGFNIGSILSSFLKDKEATQYILNLVNQTIIKDVAKKANVDWINVDDPNDWNKNATVYAHNLFDIHPTMYGHKKMAQDIFLKLTLKQDSEADAQVKNWNTLNPLWDEQYLRTDVKGFKQFLHSDLDERDLVRTVAGVPGQTTIKTQTPLENNPALVDVFNLNKRGSSFVTLVKTGGYNLYDKLFKVWMGLETETTWNSFLGSNGTYRNFATWLVSHPDLTDLLVTNLEHSLDKYGDQRLTNENLKDGFHLLNAKTLNAKSLTTILVAMKNLLNSNFFKNDTSHNFSNAFKKNGAINKYLTRNIKNQFVEFFTAFNAALLELHSTTGTNHTELQTNGSNAKLSEYQKASNLDDKIADWIEKVATDLFTDSTKSQYMNASSTADLVKQWSEKNVTLLKNFYTSFSTTSGGTTTTSASVTATAPVAATQTASK</sequence>
<protein>
    <submittedName>
        <fullName evidence="3">Lysophospholipase L1-like esterase</fullName>
    </submittedName>
</protein>
<proteinExistence type="predicted"/>
<dbReference type="EMBL" id="JAUSWO010000001">
    <property type="protein sequence ID" value="MDQ0513700.1"/>
    <property type="molecule type" value="Genomic_DNA"/>
</dbReference>
<keyword evidence="4" id="KW-1185">Reference proteome</keyword>